<proteinExistence type="predicted"/>
<feature type="transmembrane region" description="Helical" evidence="2">
    <location>
        <begin position="94"/>
        <end position="118"/>
    </location>
</feature>
<feature type="region of interest" description="Disordered" evidence="1">
    <location>
        <begin position="1"/>
        <end position="39"/>
    </location>
</feature>
<evidence type="ECO:0000256" key="2">
    <source>
        <dbReference type="SAM" id="Phobius"/>
    </source>
</evidence>
<keyword evidence="2" id="KW-1133">Transmembrane helix</keyword>
<dbReference type="Pfam" id="PF20177">
    <property type="entry name" value="DUF6542"/>
    <property type="match status" value="1"/>
</dbReference>
<feature type="transmembrane region" description="Helical" evidence="2">
    <location>
        <begin position="71"/>
        <end position="89"/>
    </location>
</feature>
<comment type="caution">
    <text evidence="4">The sequence shown here is derived from an EMBL/GenBank/DDBJ whole genome shotgun (WGS) entry which is preliminary data.</text>
</comment>
<feature type="compositionally biased region" description="Low complexity" evidence="1">
    <location>
        <begin position="26"/>
        <end position="39"/>
    </location>
</feature>
<accession>A0A852TQ37</accession>
<gene>
    <name evidence="4" type="ORF">HDA32_000751</name>
</gene>
<protein>
    <recommendedName>
        <fullName evidence="3">DUF6542 domain-containing protein</fullName>
    </recommendedName>
</protein>
<dbReference type="RefSeq" id="WP_179641814.1">
    <property type="nucleotide sequence ID" value="NZ_BAAAYY010000002.1"/>
</dbReference>
<evidence type="ECO:0000256" key="1">
    <source>
        <dbReference type="SAM" id="MobiDB-lite"/>
    </source>
</evidence>
<evidence type="ECO:0000313" key="4">
    <source>
        <dbReference type="EMBL" id="NYE45631.1"/>
    </source>
</evidence>
<evidence type="ECO:0000259" key="3">
    <source>
        <dbReference type="Pfam" id="PF20177"/>
    </source>
</evidence>
<feature type="compositionally biased region" description="Basic and acidic residues" evidence="1">
    <location>
        <begin position="1"/>
        <end position="11"/>
    </location>
</feature>
<dbReference type="AlphaFoldDB" id="A0A852TQ37"/>
<keyword evidence="5" id="KW-1185">Reference proteome</keyword>
<feature type="domain" description="DUF6542" evidence="3">
    <location>
        <begin position="44"/>
        <end position="158"/>
    </location>
</feature>
<sequence>MTMRGTEEPRTPHRVQGGPRRRAAPRSRSGSAPRAARTARAPLRLTGRGAIVGIVLVSFGAALLAQALGTPVADGAGFLAACVLAALLVRRSDLLSLVVSPPLAYFAAALAAELVLTMGSDELGRGVAIGMGTRLAEVAPWLFAGTAAVLVVCLVRGLPSNIRELGDELSGRTKRGGGR</sequence>
<organism evidence="4 5">
    <name type="scientific">Spinactinospora alkalitolerans</name>
    <dbReference type="NCBI Taxonomy" id="687207"/>
    <lineage>
        <taxon>Bacteria</taxon>
        <taxon>Bacillati</taxon>
        <taxon>Actinomycetota</taxon>
        <taxon>Actinomycetes</taxon>
        <taxon>Streptosporangiales</taxon>
        <taxon>Nocardiopsidaceae</taxon>
        <taxon>Spinactinospora</taxon>
    </lineage>
</organism>
<reference evidence="4 5" key="1">
    <citation type="submission" date="2020-07" db="EMBL/GenBank/DDBJ databases">
        <title>Sequencing the genomes of 1000 actinobacteria strains.</title>
        <authorList>
            <person name="Klenk H.-P."/>
        </authorList>
    </citation>
    <scope>NUCLEOTIDE SEQUENCE [LARGE SCALE GENOMIC DNA]</scope>
    <source>
        <strain evidence="4 5">CXB654</strain>
    </source>
</reference>
<keyword evidence="2" id="KW-0472">Membrane</keyword>
<evidence type="ECO:0000313" key="5">
    <source>
        <dbReference type="Proteomes" id="UP000589036"/>
    </source>
</evidence>
<feature type="transmembrane region" description="Helical" evidence="2">
    <location>
        <begin position="138"/>
        <end position="155"/>
    </location>
</feature>
<dbReference type="EMBL" id="JACCCC010000001">
    <property type="protein sequence ID" value="NYE45631.1"/>
    <property type="molecule type" value="Genomic_DNA"/>
</dbReference>
<dbReference type="InterPro" id="IPR046672">
    <property type="entry name" value="DUF6542"/>
</dbReference>
<feature type="transmembrane region" description="Helical" evidence="2">
    <location>
        <begin position="45"/>
        <end position="65"/>
    </location>
</feature>
<dbReference type="Proteomes" id="UP000589036">
    <property type="component" value="Unassembled WGS sequence"/>
</dbReference>
<name>A0A852TQ37_9ACTN</name>
<keyword evidence="2" id="KW-0812">Transmembrane</keyword>